<feature type="compositionally biased region" description="Basic residues" evidence="2">
    <location>
        <begin position="34"/>
        <end position="43"/>
    </location>
</feature>
<evidence type="ECO:0000313" key="3">
    <source>
        <dbReference type="EMBL" id="GBB94054.1"/>
    </source>
</evidence>
<evidence type="ECO:0000256" key="1">
    <source>
        <dbReference type="SAM" id="Coils"/>
    </source>
</evidence>
<feature type="region of interest" description="Disordered" evidence="2">
    <location>
        <begin position="33"/>
        <end position="85"/>
    </location>
</feature>
<evidence type="ECO:0008006" key="5">
    <source>
        <dbReference type="Google" id="ProtNLM"/>
    </source>
</evidence>
<organism evidence="3 4">
    <name type="scientific">Rhizophagus clarus</name>
    <dbReference type="NCBI Taxonomy" id="94130"/>
    <lineage>
        <taxon>Eukaryota</taxon>
        <taxon>Fungi</taxon>
        <taxon>Fungi incertae sedis</taxon>
        <taxon>Mucoromycota</taxon>
        <taxon>Glomeromycotina</taxon>
        <taxon>Glomeromycetes</taxon>
        <taxon>Glomerales</taxon>
        <taxon>Glomeraceae</taxon>
        <taxon>Rhizophagus</taxon>
    </lineage>
</organism>
<feature type="compositionally biased region" description="Polar residues" evidence="2">
    <location>
        <begin position="62"/>
        <end position="71"/>
    </location>
</feature>
<accession>A0A2Z6R8D8</accession>
<dbReference type="Proteomes" id="UP000247702">
    <property type="component" value="Unassembled WGS sequence"/>
</dbReference>
<dbReference type="PANTHER" id="PTHR31511">
    <property type="entry name" value="PROTEIN CBG23764"/>
    <property type="match status" value="1"/>
</dbReference>
<dbReference type="SUPFAM" id="SSF54060">
    <property type="entry name" value="His-Me finger endonucleases"/>
    <property type="match status" value="1"/>
</dbReference>
<gene>
    <name evidence="3" type="ORF">RclHR1_22800004</name>
</gene>
<dbReference type="PANTHER" id="PTHR31511:SF12">
    <property type="entry name" value="RHO TERMINATION FACTOR N-TERMINAL DOMAIN-CONTAINING PROTEIN"/>
    <property type="match status" value="1"/>
</dbReference>
<name>A0A2Z6R8D8_9GLOM</name>
<protein>
    <recommendedName>
        <fullName evidence="5">DNA-directed DNA polymerase</fullName>
    </recommendedName>
</protein>
<dbReference type="EMBL" id="BEXD01001425">
    <property type="protein sequence ID" value="GBB94054.1"/>
    <property type="molecule type" value="Genomic_DNA"/>
</dbReference>
<dbReference type="AlphaFoldDB" id="A0A2Z6R8D8"/>
<reference evidence="3 4" key="1">
    <citation type="submission" date="2017-11" db="EMBL/GenBank/DDBJ databases">
        <title>The genome of Rhizophagus clarus HR1 reveals common genetic basis of auxotrophy among arbuscular mycorrhizal fungi.</title>
        <authorList>
            <person name="Kobayashi Y."/>
        </authorList>
    </citation>
    <scope>NUCLEOTIDE SEQUENCE [LARGE SCALE GENOMIC DNA]</scope>
    <source>
        <strain evidence="3 4">HR1</strain>
    </source>
</reference>
<comment type="caution">
    <text evidence="3">The sequence shown here is derived from an EMBL/GenBank/DDBJ whole genome shotgun (WGS) entry which is preliminary data.</text>
</comment>
<evidence type="ECO:0000256" key="2">
    <source>
        <dbReference type="SAM" id="MobiDB-lite"/>
    </source>
</evidence>
<sequence>MRGLAFQCKWHPSGRMQGIPWVLPVLRGAPVVHARGKDRRRKKPEPIQAPIPQDKNQENDSETSSSPSTQANREDQAESSKITQGKFIDRHARKLREHLKTWGARLCQRWFEVTGEELDLPLNLKECQRLHHDLLQADDEAFKENIPQEVGPSEIKRQDAQEQDAIPKKSDHNIDTFVKDVADYSFLKELGMIEEIAMEELAEYFEGMKKIASIEDHAPEGDIHFEESPVGRDLERPHQNRSLMSKWKAKVPRRSNSAYAFNDMVEGAKKYKEIPYMLKLIASARQEMTRVFQTKFRRKEQIKSAIAIKCIYYKKEKNLPYIKISEKWHRGEIRALLFKNYIDKHLTSSGGEIDKKIEKYLENGSNWILVRIDIVNIEDQPDTDHLERIFRAMKLKPYLDVVKLDGIPMPTPNCPRIFNKIEEMNPDISINVWEWKEETATPKPVIASKNIYIPNSCKIENCKHNNPNKCQEKRTHVIHLMALTNITKSEEEKYGQKNHFLWIKNPNGLVFKDTAHYGEKHFCNRCFQSFPTENTLVHHQEHCFGLGEATQRVDLPVKGVNDFKQFKNYGRMINAPCVIIADFEAENKKPGLINRGKTRIISEQYANSFCYLVHWIDTGDVWGPFLYQGNNATQEFVQQLDQELIEINNVLAVKCERKCLESKIVSLNEKLEKFNKKLAEYSGIQTTIEKATKAIASEKAKANKVWDHCHITGKFRGSAHRDCNLKLQIEPWKTPIPVVFHNFRGYDSHLVCESVGRSVNAHQIKVIAETFERYKSMKVGQLKYIDSQQFMDNSLANLTKNLGGKHPITSQYFKSQGYSDEQISLAFHKGIYFYDYINSHDRFLETKLPPIHEFTSTLKGKILQGDYQHAQKVWKIFRCKNLDEYHDLYLKIDVLSLADVWTQFRKTCIKYYELDPSHYVSAPSLSWDAMLKKTGVKIELFTDMLMHDFIEKAKRDGIFKACKRYFKANNPKMAIENIAVEKDWLSPYNEELVNNLDGGRFSKMEKLVPILVRERIMSSIT</sequence>
<proteinExistence type="predicted"/>
<evidence type="ECO:0000313" key="4">
    <source>
        <dbReference type="Proteomes" id="UP000247702"/>
    </source>
</evidence>
<dbReference type="InterPro" id="IPR044925">
    <property type="entry name" value="His-Me_finger_sf"/>
</dbReference>
<keyword evidence="1" id="KW-0175">Coiled coil</keyword>
<feature type="coiled-coil region" evidence="1">
    <location>
        <begin position="657"/>
        <end position="684"/>
    </location>
</feature>
<keyword evidence="4" id="KW-1185">Reference proteome</keyword>